<reference evidence="9 10" key="1">
    <citation type="submission" date="2021-08" db="EMBL/GenBank/DDBJ databases">
        <title>Caldovatus sediminis gen. nov., sp. nov., a moderately thermophilic bacterium isolated from a hot spring.</title>
        <authorList>
            <person name="Hu C.-J."/>
            <person name="Li W.-J."/>
            <person name="Xian W.-D."/>
        </authorList>
    </citation>
    <scope>NUCLEOTIDE SEQUENCE [LARGE SCALE GENOMIC DNA]</scope>
    <source>
        <strain evidence="9 10">SYSU G05006</strain>
    </source>
</reference>
<evidence type="ECO:0000256" key="5">
    <source>
        <dbReference type="PROSITE-ProRule" id="PRU10141"/>
    </source>
</evidence>
<dbReference type="CDD" id="cd14014">
    <property type="entry name" value="STKc_PknB_like"/>
    <property type="match status" value="1"/>
</dbReference>
<evidence type="ECO:0000256" key="4">
    <source>
        <dbReference type="ARBA" id="ARBA00022840"/>
    </source>
</evidence>
<evidence type="ECO:0000256" key="7">
    <source>
        <dbReference type="SAM" id="Phobius"/>
    </source>
</evidence>
<dbReference type="Gene3D" id="3.30.200.20">
    <property type="entry name" value="Phosphorylase Kinase, domain 1"/>
    <property type="match status" value="1"/>
</dbReference>
<dbReference type="SMART" id="SM00220">
    <property type="entry name" value="S_TKc"/>
    <property type="match status" value="1"/>
</dbReference>
<dbReference type="GO" id="GO:0004674">
    <property type="term" value="F:protein serine/threonine kinase activity"/>
    <property type="evidence" value="ECO:0007669"/>
    <property type="project" value="UniProtKB-KW"/>
</dbReference>
<accession>A0ABS7F8I9</accession>
<proteinExistence type="predicted"/>
<organism evidence="9 10">
    <name type="scientific">Caldovatus aquaticus</name>
    <dbReference type="NCBI Taxonomy" id="2865671"/>
    <lineage>
        <taxon>Bacteria</taxon>
        <taxon>Pseudomonadati</taxon>
        <taxon>Pseudomonadota</taxon>
        <taxon>Alphaproteobacteria</taxon>
        <taxon>Acetobacterales</taxon>
        <taxon>Roseomonadaceae</taxon>
        <taxon>Caldovatus</taxon>
    </lineage>
</organism>
<dbReference type="InterPro" id="IPR008271">
    <property type="entry name" value="Ser/Thr_kinase_AS"/>
</dbReference>
<dbReference type="PROSITE" id="PS50011">
    <property type="entry name" value="PROTEIN_KINASE_DOM"/>
    <property type="match status" value="1"/>
</dbReference>
<dbReference type="PROSITE" id="PS00108">
    <property type="entry name" value="PROTEIN_KINASE_ST"/>
    <property type="match status" value="1"/>
</dbReference>
<dbReference type="PROSITE" id="PS00107">
    <property type="entry name" value="PROTEIN_KINASE_ATP"/>
    <property type="match status" value="1"/>
</dbReference>
<keyword evidence="7" id="KW-0472">Membrane</keyword>
<dbReference type="PANTHER" id="PTHR43289:SF6">
    <property type="entry name" value="SERINE_THREONINE-PROTEIN KINASE NEKL-3"/>
    <property type="match status" value="1"/>
</dbReference>
<name>A0ABS7F8I9_9PROT</name>
<feature type="compositionally biased region" description="Low complexity" evidence="6">
    <location>
        <begin position="344"/>
        <end position="354"/>
    </location>
</feature>
<feature type="region of interest" description="Disordered" evidence="6">
    <location>
        <begin position="322"/>
        <end position="359"/>
    </location>
</feature>
<evidence type="ECO:0000256" key="3">
    <source>
        <dbReference type="ARBA" id="ARBA00022777"/>
    </source>
</evidence>
<dbReference type="EMBL" id="JAHZUY010000072">
    <property type="protein sequence ID" value="MBW8271146.1"/>
    <property type="molecule type" value="Genomic_DNA"/>
</dbReference>
<dbReference type="RefSeq" id="WP_220118924.1">
    <property type="nucleotide sequence ID" value="NZ_JAHZUY010000072.1"/>
</dbReference>
<dbReference type="SUPFAM" id="SSF56112">
    <property type="entry name" value="Protein kinase-like (PK-like)"/>
    <property type="match status" value="1"/>
</dbReference>
<evidence type="ECO:0000256" key="1">
    <source>
        <dbReference type="ARBA" id="ARBA00022679"/>
    </source>
</evidence>
<sequence length="387" mass="39572">MVPQEIGAKYEVRGTLGSGAMGTVYDAFDRLIERRVAIKVVRKPPGDDAEAREAAARFRREAQAAGRLAHPSIVAVYDYGENAEYAWIVMELVEGGSLKDILDRGERLALPQIVRLMEQVLGALAFSHQRGVVHRDIKPANIMLTADGQVKIADFGIARLENSSMTQVGTLMGTPSYMAPEQFRGEPVDARADIWAAGVVLYQLLTGEKPFEGGFNAVMHKALNTEPPPPSTLSVTAPRGFDSVVARAMAKRPEDRFPTATAFAEAIRAAASAPAAAAPAGAATAGVAAGPAPEIAGGAGFGETALPFADADATVVAGQGAARAAAPAPPGGGAAAEGPGRRTGGAPPQRPAGAAGDGAAGRRSRVLVGGGAAALVAAVAGAWFLAI</sequence>
<evidence type="ECO:0000256" key="6">
    <source>
        <dbReference type="SAM" id="MobiDB-lite"/>
    </source>
</evidence>
<dbReference type="InterPro" id="IPR000719">
    <property type="entry name" value="Prot_kinase_dom"/>
</dbReference>
<evidence type="ECO:0000313" key="10">
    <source>
        <dbReference type="Proteomes" id="UP001519924"/>
    </source>
</evidence>
<keyword evidence="7" id="KW-1133">Transmembrane helix</keyword>
<dbReference type="Proteomes" id="UP001519924">
    <property type="component" value="Unassembled WGS sequence"/>
</dbReference>
<dbReference type="Gene3D" id="1.10.510.10">
    <property type="entry name" value="Transferase(Phosphotransferase) domain 1"/>
    <property type="match status" value="1"/>
</dbReference>
<comment type="caution">
    <text evidence="9">The sequence shown here is derived from an EMBL/GenBank/DDBJ whole genome shotgun (WGS) entry which is preliminary data.</text>
</comment>
<dbReference type="InterPro" id="IPR011009">
    <property type="entry name" value="Kinase-like_dom_sf"/>
</dbReference>
<evidence type="ECO:0000313" key="9">
    <source>
        <dbReference type="EMBL" id="MBW8271146.1"/>
    </source>
</evidence>
<dbReference type="PANTHER" id="PTHR43289">
    <property type="entry name" value="MITOGEN-ACTIVATED PROTEIN KINASE KINASE KINASE 20-RELATED"/>
    <property type="match status" value="1"/>
</dbReference>
<dbReference type="InterPro" id="IPR017441">
    <property type="entry name" value="Protein_kinase_ATP_BS"/>
</dbReference>
<feature type="non-terminal residue" evidence="9">
    <location>
        <position position="387"/>
    </location>
</feature>
<gene>
    <name evidence="9" type="ORF">K1J50_16830</name>
</gene>
<protein>
    <submittedName>
        <fullName evidence="9">Serine/threonine protein kinase</fullName>
    </submittedName>
</protein>
<keyword evidence="10" id="KW-1185">Reference proteome</keyword>
<evidence type="ECO:0000256" key="2">
    <source>
        <dbReference type="ARBA" id="ARBA00022741"/>
    </source>
</evidence>
<keyword evidence="9" id="KW-0723">Serine/threonine-protein kinase</keyword>
<feature type="transmembrane region" description="Helical" evidence="7">
    <location>
        <begin position="366"/>
        <end position="386"/>
    </location>
</feature>
<feature type="binding site" evidence="5">
    <location>
        <position position="43"/>
    </location>
    <ligand>
        <name>ATP</name>
        <dbReference type="ChEBI" id="CHEBI:30616"/>
    </ligand>
</feature>
<keyword evidence="4 5" id="KW-0067">ATP-binding</keyword>
<keyword evidence="7" id="KW-0812">Transmembrane</keyword>
<keyword evidence="2 5" id="KW-0547">Nucleotide-binding</keyword>
<keyword evidence="3 9" id="KW-0418">Kinase</keyword>
<feature type="domain" description="Protein kinase" evidence="8">
    <location>
        <begin position="10"/>
        <end position="268"/>
    </location>
</feature>
<dbReference type="Pfam" id="PF00069">
    <property type="entry name" value="Pkinase"/>
    <property type="match status" value="1"/>
</dbReference>
<evidence type="ECO:0000259" key="8">
    <source>
        <dbReference type="PROSITE" id="PS50011"/>
    </source>
</evidence>
<keyword evidence="1" id="KW-0808">Transferase</keyword>